<dbReference type="InterPro" id="IPR007076">
    <property type="entry name" value="TfoX_N"/>
</dbReference>
<sequence>MAYDAGMAETMREDIGEQIGLSTRKMFGGLCFMLRGHMLCGVLKTGAMYRIGKDRHAKALALPGTRPMAFTGRLMGGFVELPADDFADDEIRQALTMLCFENVQSLPERG</sequence>
<evidence type="ECO:0000313" key="2">
    <source>
        <dbReference type="EMBL" id="MBT0957200.1"/>
    </source>
</evidence>
<proteinExistence type="predicted"/>
<evidence type="ECO:0000313" key="3">
    <source>
        <dbReference type="Proteomes" id="UP001315686"/>
    </source>
</evidence>
<organism evidence="2 3">
    <name type="scientific">Harenicola maris</name>
    <dbReference type="NCBI Taxonomy" id="2841044"/>
    <lineage>
        <taxon>Bacteria</taxon>
        <taxon>Pseudomonadati</taxon>
        <taxon>Pseudomonadota</taxon>
        <taxon>Alphaproteobacteria</taxon>
        <taxon>Rhodobacterales</taxon>
        <taxon>Paracoccaceae</taxon>
        <taxon>Harenicola</taxon>
    </lineage>
</organism>
<accession>A0AAP2CP70</accession>
<keyword evidence="3" id="KW-1185">Reference proteome</keyword>
<protein>
    <submittedName>
        <fullName evidence="2">TfoX/Sxy family protein</fullName>
    </submittedName>
</protein>
<dbReference type="Gene3D" id="3.30.1460.30">
    <property type="entry name" value="YgaC/TfoX-N like chaperone"/>
    <property type="match status" value="1"/>
</dbReference>
<gene>
    <name evidence="2" type="ORF">IV417_07380</name>
</gene>
<dbReference type="Pfam" id="PF04993">
    <property type="entry name" value="TfoX_N"/>
    <property type="match status" value="1"/>
</dbReference>
<comment type="caution">
    <text evidence="2">The sequence shown here is derived from an EMBL/GenBank/DDBJ whole genome shotgun (WGS) entry which is preliminary data.</text>
</comment>
<reference evidence="2 3" key="1">
    <citation type="journal article" date="2021" name="Arch. Microbiol.">
        <title>Harenicola maris gen. nov., sp. nov. isolated from the Sea of Japan shallow sediments.</title>
        <authorList>
            <person name="Romanenko L.A."/>
            <person name="Kurilenko V.V."/>
            <person name="Chernysheva N.Y."/>
            <person name="Tekutyeva L.A."/>
            <person name="Velansky P.V."/>
            <person name="Svetashev V.I."/>
            <person name="Isaeva M.P."/>
        </authorList>
    </citation>
    <scope>NUCLEOTIDE SEQUENCE [LARGE SCALE GENOMIC DNA]</scope>
    <source>
        <strain evidence="2 3">KMM 3653</strain>
    </source>
</reference>
<feature type="domain" description="TfoX N-terminal" evidence="1">
    <location>
        <begin position="21"/>
        <end position="91"/>
    </location>
</feature>
<name>A0AAP2CP70_9RHOB</name>
<dbReference type="AlphaFoldDB" id="A0AAP2CP70"/>
<dbReference type="Proteomes" id="UP001315686">
    <property type="component" value="Unassembled WGS sequence"/>
</dbReference>
<dbReference type="RefSeq" id="WP_327793376.1">
    <property type="nucleotide sequence ID" value="NZ_JADQAZ010000001.1"/>
</dbReference>
<evidence type="ECO:0000259" key="1">
    <source>
        <dbReference type="Pfam" id="PF04993"/>
    </source>
</evidence>
<dbReference type="EMBL" id="JADQAZ010000001">
    <property type="protein sequence ID" value="MBT0957200.1"/>
    <property type="molecule type" value="Genomic_DNA"/>
</dbReference>
<dbReference type="SUPFAM" id="SSF159894">
    <property type="entry name" value="YgaC/TfoX-N like"/>
    <property type="match status" value="1"/>
</dbReference>